<protein>
    <submittedName>
        <fullName evidence="12">Solute carrier family 25 member 35</fullName>
    </submittedName>
</protein>
<evidence type="ECO:0000256" key="2">
    <source>
        <dbReference type="ARBA" id="ARBA00006375"/>
    </source>
</evidence>
<keyword evidence="5" id="KW-0677">Repeat</keyword>
<feature type="repeat" description="Solcar" evidence="10">
    <location>
        <begin position="1"/>
        <end position="94"/>
    </location>
</feature>
<dbReference type="SUPFAM" id="SSF103506">
    <property type="entry name" value="Mitochondrial carrier"/>
    <property type="match status" value="1"/>
</dbReference>
<evidence type="ECO:0000256" key="7">
    <source>
        <dbReference type="ARBA" id="ARBA00022989"/>
    </source>
</evidence>
<evidence type="ECO:0000256" key="5">
    <source>
        <dbReference type="ARBA" id="ARBA00022737"/>
    </source>
</evidence>
<gene>
    <name evidence="12" type="ORF">KP79_PYT21312</name>
</gene>
<comment type="caution">
    <text evidence="12">The sequence shown here is derived from an EMBL/GenBank/DDBJ whole genome shotgun (WGS) entry which is preliminary data.</text>
</comment>
<dbReference type="OrthoDB" id="6703404at2759"/>
<keyword evidence="3 11" id="KW-0813">Transport</keyword>
<dbReference type="InterPro" id="IPR023395">
    <property type="entry name" value="MCP_dom_sf"/>
</dbReference>
<sequence>MAQIEEFVIGALSTSCAGFFTNPLEVVKTRMQLQGELKARGKYTVHYRNALHAFYTIAKQDGFIKLQNGLVPAIWYQMTMNGFRLGTYQVITNNGLTKDKNGDVVIYKSIGAGAFSGCVGAFMGSPFYMVKTHLQSQSVQQIAVGYQHDHQGMMGAFRTVYSEGGILGLWRGVSAAMSRVMVGSAVQLTTFSKAKEAIAKKEVFPKGSAFVSLCASTISGVVVTCFMTPFDVVSTRIYNQGLDAQGKGLLYRGVLDSIASYDTRIGHIIPRICTGTGEEAERLKANKLN</sequence>
<dbReference type="AlphaFoldDB" id="A0A210PL10"/>
<keyword evidence="8" id="KW-0496">Mitochondrion</keyword>
<dbReference type="InterPro" id="IPR018108">
    <property type="entry name" value="MCP_transmembrane"/>
</dbReference>
<dbReference type="InterPro" id="IPR051508">
    <property type="entry name" value="Mito_Carrier_Antiporter"/>
</dbReference>
<accession>A0A210PL10</accession>
<evidence type="ECO:0000256" key="4">
    <source>
        <dbReference type="ARBA" id="ARBA00022692"/>
    </source>
</evidence>
<evidence type="ECO:0000256" key="8">
    <source>
        <dbReference type="ARBA" id="ARBA00023128"/>
    </source>
</evidence>
<dbReference type="Proteomes" id="UP000242188">
    <property type="component" value="Unassembled WGS sequence"/>
</dbReference>
<dbReference type="PROSITE" id="PS50920">
    <property type="entry name" value="SOLCAR"/>
    <property type="match status" value="2"/>
</dbReference>
<dbReference type="PANTHER" id="PTHR45928:SF1">
    <property type="entry name" value="RE38146P"/>
    <property type="match status" value="1"/>
</dbReference>
<keyword evidence="4 10" id="KW-0812">Transmembrane</keyword>
<evidence type="ECO:0000256" key="3">
    <source>
        <dbReference type="ARBA" id="ARBA00022448"/>
    </source>
</evidence>
<comment type="subcellular location">
    <subcellularLocation>
        <location evidence="1">Mitochondrion inner membrane</location>
        <topology evidence="1">Multi-pass membrane protein</topology>
    </subcellularLocation>
</comment>
<evidence type="ECO:0000256" key="10">
    <source>
        <dbReference type="PROSITE-ProRule" id="PRU00282"/>
    </source>
</evidence>
<comment type="similarity">
    <text evidence="2 11">Belongs to the mitochondrial carrier (TC 2.A.29) family.</text>
</comment>
<dbReference type="PANTHER" id="PTHR45928">
    <property type="entry name" value="RE38146P"/>
    <property type="match status" value="1"/>
</dbReference>
<dbReference type="EMBL" id="NEDP02005594">
    <property type="protein sequence ID" value="OWF37171.1"/>
    <property type="molecule type" value="Genomic_DNA"/>
</dbReference>
<name>A0A210PL10_MIZYE</name>
<evidence type="ECO:0000313" key="13">
    <source>
        <dbReference type="Proteomes" id="UP000242188"/>
    </source>
</evidence>
<evidence type="ECO:0000313" key="12">
    <source>
        <dbReference type="EMBL" id="OWF37171.1"/>
    </source>
</evidence>
<evidence type="ECO:0000256" key="6">
    <source>
        <dbReference type="ARBA" id="ARBA00022792"/>
    </source>
</evidence>
<feature type="repeat" description="Solcar" evidence="10">
    <location>
        <begin position="104"/>
        <end position="197"/>
    </location>
</feature>
<keyword evidence="13" id="KW-1185">Reference proteome</keyword>
<keyword evidence="6" id="KW-0999">Mitochondrion inner membrane</keyword>
<keyword evidence="9 10" id="KW-0472">Membrane</keyword>
<reference evidence="12 13" key="1">
    <citation type="journal article" date="2017" name="Nat. Ecol. Evol.">
        <title>Scallop genome provides insights into evolution of bilaterian karyotype and development.</title>
        <authorList>
            <person name="Wang S."/>
            <person name="Zhang J."/>
            <person name="Jiao W."/>
            <person name="Li J."/>
            <person name="Xun X."/>
            <person name="Sun Y."/>
            <person name="Guo X."/>
            <person name="Huan P."/>
            <person name="Dong B."/>
            <person name="Zhang L."/>
            <person name="Hu X."/>
            <person name="Sun X."/>
            <person name="Wang J."/>
            <person name="Zhao C."/>
            <person name="Wang Y."/>
            <person name="Wang D."/>
            <person name="Huang X."/>
            <person name="Wang R."/>
            <person name="Lv J."/>
            <person name="Li Y."/>
            <person name="Zhang Z."/>
            <person name="Liu B."/>
            <person name="Lu W."/>
            <person name="Hui Y."/>
            <person name="Liang J."/>
            <person name="Zhou Z."/>
            <person name="Hou R."/>
            <person name="Li X."/>
            <person name="Liu Y."/>
            <person name="Li H."/>
            <person name="Ning X."/>
            <person name="Lin Y."/>
            <person name="Zhao L."/>
            <person name="Xing Q."/>
            <person name="Dou J."/>
            <person name="Li Y."/>
            <person name="Mao J."/>
            <person name="Guo H."/>
            <person name="Dou H."/>
            <person name="Li T."/>
            <person name="Mu C."/>
            <person name="Jiang W."/>
            <person name="Fu Q."/>
            <person name="Fu X."/>
            <person name="Miao Y."/>
            <person name="Liu J."/>
            <person name="Yu Q."/>
            <person name="Li R."/>
            <person name="Liao H."/>
            <person name="Li X."/>
            <person name="Kong Y."/>
            <person name="Jiang Z."/>
            <person name="Chourrout D."/>
            <person name="Li R."/>
            <person name="Bao Z."/>
        </authorList>
    </citation>
    <scope>NUCLEOTIDE SEQUENCE [LARGE SCALE GENOMIC DNA]</scope>
    <source>
        <strain evidence="12 13">PY_sf001</strain>
    </source>
</reference>
<evidence type="ECO:0000256" key="1">
    <source>
        <dbReference type="ARBA" id="ARBA00004448"/>
    </source>
</evidence>
<proteinExistence type="inferred from homology"/>
<dbReference type="Pfam" id="PF00153">
    <property type="entry name" value="Mito_carr"/>
    <property type="match status" value="3"/>
</dbReference>
<dbReference type="STRING" id="6573.A0A210PL10"/>
<keyword evidence="7" id="KW-1133">Transmembrane helix</keyword>
<dbReference type="Gene3D" id="1.50.40.10">
    <property type="entry name" value="Mitochondrial carrier domain"/>
    <property type="match status" value="1"/>
</dbReference>
<organism evidence="12 13">
    <name type="scientific">Mizuhopecten yessoensis</name>
    <name type="common">Japanese scallop</name>
    <name type="synonym">Patinopecten yessoensis</name>
    <dbReference type="NCBI Taxonomy" id="6573"/>
    <lineage>
        <taxon>Eukaryota</taxon>
        <taxon>Metazoa</taxon>
        <taxon>Spiralia</taxon>
        <taxon>Lophotrochozoa</taxon>
        <taxon>Mollusca</taxon>
        <taxon>Bivalvia</taxon>
        <taxon>Autobranchia</taxon>
        <taxon>Pteriomorphia</taxon>
        <taxon>Pectinida</taxon>
        <taxon>Pectinoidea</taxon>
        <taxon>Pectinidae</taxon>
        <taxon>Mizuhopecten</taxon>
    </lineage>
</organism>
<evidence type="ECO:0000256" key="9">
    <source>
        <dbReference type="ARBA" id="ARBA00023136"/>
    </source>
</evidence>
<dbReference type="GO" id="GO:0005743">
    <property type="term" value="C:mitochondrial inner membrane"/>
    <property type="evidence" value="ECO:0007669"/>
    <property type="project" value="UniProtKB-SubCell"/>
</dbReference>
<evidence type="ECO:0000256" key="11">
    <source>
        <dbReference type="RuleBase" id="RU000488"/>
    </source>
</evidence>